<keyword evidence="1" id="KW-1133">Transmembrane helix</keyword>
<name>A0AAU7UC12_9DEIO</name>
<keyword evidence="1" id="KW-0472">Membrane</keyword>
<dbReference type="GO" id="GO:0006313">
    <property type="term" value="P:DNA transposition"/>
    <property type="evidence" value="ECO:0007669"/>
    <property type="project" value="InterPro"/>
</dbReference>
<dbReference type="NCBIfam" id="NF033580">
    <property type="entry name" value="transpos_IS5_3"/>
    <property type="match status" value="1"/>
</dbReference>
<feature type="domain" description="Transposase IS4-like" evidence="2">
    <location>
        <begin position="97"/>
        <end position="249"/>
    </location>
</feature>
<dbReference type="PANTHER" id="PTHR30007:SF0">
    <property type="entry name" value="TRANSPOSASE"/>
    <property type="match status" value="1"/>
</dbReference>
<dbReference type="InterPro" id="IPR025161">
    <property type="entry name" value="IS402-like_dom"/>
</dbReference>
<evidence type="ECO:0000259" key="3">
    <source>
        <dbReference type="Pfam" id="PF13340"/>
    </source>
</evidence>
<dbReference type="GO" id="GO:0003677">
    <property type="term" value="F:DNA binding"/>
    <property type="evidence" value="ECO:0007669"/>
    <property type="project" value="InterPro"/>
</dbReference>
<dbReference type="EMBL" id="CP158299">
    <property type="protein sequence ID" value="XBV85981.1"/>
    <property type="molecule type" value="Genomic_DNA"/>
</dbReference>
<dbReference type="AlphaFoldDB" id="A0AAU7UC12"/>
<dbReference type="GO" id="GO:0004803">
    <property type="term" value="F:transposase activity"/>
    <property type="evidence" value="ECO:0007669"/>
    <property type="project" value="InterPro"/>
</dbReference>
<sequence length="256" mass="29268">MELTNQHWAIIAPCFPLSSGRPGGRGRPRQADRPILNAVLWILRTGAPWRDLPDRFPPRSTCHRRFQEWVRTGVLDHILQTLYEHLLDAGQIDLSECFIDATFASAKKGAWTFGKTKRGKGTKIMAITDASGLPIAAYVASASPHEVTLVHDTLDATFGFDHPKRLIGDRAYDSDALDAELARVGIGLIAPNRRNRSKTQDGRPLGRYRRRWHVERLFAWLHNFRRLVVRWERQIANFLGMVHLGMILVLLRRVRR</sequence>
<dbReference type="KEGG" id="dsc:ABOD76_06660"/>
<evidence type="ECO:0000256" key="1">
    <source>
        <dbReference type="SAM" id="Phobius"/>
    </source>
</evidence>
<accession>A0AAU7UC12</accession>
<feature type="domain" description="Insertion element IS402-like" evidence="3">
    <location>
        <begin position="3"/>
        <end position="78"/>
    </location>
</feature>
<dbReference type="InterPro" id="IPR002559">
    <property type="entry name" value="Transposase_11"/>
</dbReference>
<dbReference type="RefSeq" id="WP_350244030.1">
    <property type="nucleotide sequence ID" value="NZ_CP158299.1"/>
</dbReference>
<evidence type="ECO:0000313" key="4">
    <source>
        <dbReference type="EMBL" id="XBV85981.1"/>
    </source>
</evidence>
<reference evidence="4" key="1">
    <citation type="submission" date="2024-06" db="EMBL/GenBank/DDBJ databases">
        <title>Draft Genome Sequence of Deinococcus sonorensis Type Strain KR-87, a Biofilm Producing Representative of the Genus Deinococcus.</title>
        <authorList>
            <person name="Boren L.S."/>
            <person name="Grosso R.A."/>
            <person name="Hugenberg-Cox A.N."/>
            <person name="Hill J.T.E."/>
            <person name="Albert C.M."/>
            <person name="Tuohy J.M."/>
        </authorList>
    </citation>
    <scope>NUCLEOTIDE SEQUENCE</scope>
    <source>
        <strain evidence="4">KR-87</strain>
    </source>
</reference>
<proteinExistence type="predicted"/>
<keyword evidence="1" id="KW-0812">Transmembrane</keyword>
<dbReference type="PANTHER" id="PTHR30007">
    <property type="entry name" value="PHP DOMAIN PROTEIN"/>
    <property type="match status" value="1"/>
</dbReference>
<dbReference type="Pfam" id="PF13340">
    <property type="entry name" value="DUF4096"/>
    <property type="match status" value="1"/>
</dbReference>
<feature type="transmembrane region" description="Helical" evidence="1">
    <location>
        <begin position="235"/>
        <end position="251"/>
    </location>
</feature>
<dbReference type="Pfam" id="PF01609">
    <property type="entry name" value="DDE_Tnp_1"/>
    <property type="match status" value="1"/>
</dbReference>
<protein>
    <submittedName>
        <fullName evidence="4">IS5 family transposase</fullName>
    </submittedName>
</protein>
<organism evidence="4">
    <name type="scientific">Deinococcus sonorensis KR-87</name>
    <dbReference type="NCBI Taxonomy" id="694439"/>
    <lineage>
        <taxon>Bacteria</taxon>
        <taxon>Thermotogati</taxon>
        <taxon>Deinococcota</taxon>
        <taxon>Deinococci</taxon>
        <taxon>Deinococcales</taxon>
        <taxon>Deinococcaceae</taxon>
        <taxon>Deinococcus</taxon>
    </lineage>
</organism>
<gene>
    <name evidence="4" type="ORF">ABOD76_06660</name>
</gene>
<evidence type="ECO:0000259" key="2">
    <source>
        <dbReference type="Pfam" id="PF01609"/>
    </source>
</evidence>